<evidence type="ECO:0000313" key="2">
    <source>
        <dbReference type="Proteomes" id="UP001229651"/>
    </source>
</evidence>
<dbReference type="RefSeq" id="WP_306990522.1">
    <property type="nucleotide sequence ID" value="NZ_JAUSUT010000001.1"/>
</dbReference>
<dbReference type="SUPFAM" id="SSF46894">
    <property type="entry name" value="C-terminal effector domain of the bipartite response regulators"/>
    <property type="match status" value="1"/>
</dbReference>
<protein>
    <submittedName>
        <fullName evidence="1">DNA-binding CsgD family transcriptional regulator</fullName>
    </submittedName>
</protein>
<sequence length="211" mass="23019">MNGNTGTNVATREQRELAACPTDLPGNAVQRAETAAQDVRRLIADLRDIDPRQVWGWLNLIGHDDPSRILAALIEAVARIDPDQPESQQLAWINQHGGTKTLHPDHGKTDVTLPAGPYRYDDEIVRLRRDGGLTHGAIALRVGVSLNTVSRALARAGLTDAGRTASAREQHIMQLVADGYTEREIAAQLGIDRRTVGRAKARARARQEHAA</sequence>
<organism evidence="1 2">
    <name type="scientific">Amycolatopsis thermophila</name>
    <dbReference type="NCBI Taxonomy" id="206084"/>
    <lineage>
        <taxon>Bacteria</taxon>
        <taxon>Bacillati</taxon>
        <taxon>Actinomycetota</taxon>
        <taxon>Actinomycetes</taxon>
        <taxon>Pseudonocardiales</taxon>
        <taxon>Pseudonocardiaceae</taxon>
        <taxon>Amycolatopsis</taxon>
    </lineage>
</organism>
<proteinExistence type="predicted"/>
<name>A0ABU0ESJ2_9PSEU</name>
<evidence type="ECO:0000313" key="1">
    <source>
        <dbReference type="EMBL" id="MDQ0377920.1"/>
    </source>
</evidence>
<dbReference type="InterPro" id="IPR016032">
    <property type="entry name" value="Sig_transdc_resp-reg_C-effctor"/>
</dbReference>
<comment type="caution">
    <text evidence="1">The sequence shown here is derived from an EMBL/GenBank/DDBJ whole genome shotgun (WGS) entry which is preliminary data.</text>
</comment>
<dbReference type="InterPro" id="IPR036388">
    <property type="entry name" value="WH-like_DNA-bd_sf"/>
</dbReference>
<gene>
    <name evidence="1" type="ORF">FB470_001914</name>
</gene>
<dbReference type="EMBL" id="JAUSUT010000001">
    <property type="protein sequence ID" value="MDQ0377920.1"/>
    <property type="molecule type" value="Genomic_DNA"/>
</dbReference>
<dbReference type="Pfam" id="PF13384">
    <property type="entry name" value="HTH_23"/>
    <property type="match status" value="1"/>
</dbReference>
<dbReference type="PRINTS" id="PR00038">
    <property type="entry name" value="HTHLUXR"/>
</dbReference>
<dbReference type="InterPro" id="IPR000792">
    <property type="entry name" value="Tscrpt_reg_LuxR_C"/>
</dbReference>
<dbReference type="Gene3D" id="1.10.10.10">
    <property type="entry name" value="Winged helix-like DNA-binding domain superfamily/Winged helix DNA-binding domain"/>
    <property type="match status" value="1"/>
</dbReference>
<dbReference type="Proteomes" id="UP001229651">
    <property type="component" value="Unassembled WGS sequence"/>
</dbReference>
<accession>A0ABU0ESJ2</accession>
<reference evidence="1 2" key="1">
    <citation type="submission" date="2023-07" db="EMBL/GenBank/DDBJ databases">
        <title>Sequencing the genomes of 1000 actinobacteria strains.</title>
        <authorList>
            <person name="Klenk H.-P."/>
        </authorList>
    </citation>
    <scope>NUCLEOTIDE SEQUENCE [LARGE SCALE GENOMIC DNA]</scope>
    <source>
        <strain evidence="1 2">DSM 45805</strain>
    </source>
</reference>
<dbReference type="GO" id="GO:0003677">
    <property type="term" value="F:DNA binding"/>
    <property type="evidence" value="ECO:0007669"/>
    <property type="project" value="UniProtKB-KW"/>
</dbReference>
<keyword evidence="1" id="KW-0238">DNA-binding</keyword>
<keyword evidence="2" id="KW-1185">Reference proteome</keyword>